<comment type="caution">
    <text evidence="9">The sequence shown here is derived from an EMBL/GenBank/DDBJ whole genome shotgun (WGS) entry which is preliminary data.</text>
</comment>
<evidence type="ECO:0000256" key="1">
    <source>
        <dbReference type="ARBA" id="ARBA00006272"/>
    </source>
</evidence>
<dbReference type="GO" id="GO:0004177">
    <property type="term" value="F:aminopeptidase activity"/>
    <property type="evidence" value="ECO:0007669"/>
    <property type="project" value="UniProtKB-UniRule"/>
</dbReference>
<dbReference type="InterPro" id="IPR051464">
    <property type="entry name" value="Peptidase_M42_aminopept"/>
</dbReference>
<evidence type="ECO:0000256" key="5">
    <source>
        <dbReference type="ARBA" id="ARBA00022801"/>
    </source>
</evidence>
<dbReference type="HOGENOM" id="CLU_047249_0_2_9"/>
<dbReference type="Pfam" id="PF05343">
    <property type="entry name" value="Peptidase_M42"/>
    <property type="match status" value="1"/>
</dbReference>
<evidence type="ECO:0000256" key="8">
    <source>
        <dbReference type="PIRSR" id="PIRSR001123-2"/>
    </source>
</evidence>
<evidence type="ECO:0000256" key="6">
    <source>
        <dbReference type="PIRNR" id="PIRNR001123"/>
    </source>
</evidence>
<dbReference type="PANTHER" id="PTHR32481:SF0">
    <property type="entry name" value="AMINOPEPTIDASE YPDE-RELATED"/>
    <property type="match status" value="1"/>
</dbReference>
<dbReference type="Gene3D" id="2.40.30.40">
    <property type="entry name" value="Peptidase M42, domain 2"/>
    <property type="match status" value="1"/>
</dbReference>
<dbReference type="RefSeq" id="WP_009526007.1">
    <property type="nucleotide sequence ID" value="NZ_JH414560.1"/>
</dbReference>
<dbReference type="GO" id="GO:0046872">
    <property type="term" value="F:metal ion binding"/>
    <property type="evidence" value="ECO:0007669"/>
    <property type="project" value="UniProtKB-UniRule"/>
</dbReference>
<dbReference type="SUPFAM" id="SSF101821">
    <property type="entry name" value="Aminopeptidase/glucanase lid domain"/>
    <property type="match status" value="1"/>
</dbReference>
<dbReference type="GO" id="GO:0006508">
    <property type="term" value="P:proteolysis"/>
    <property type="evidence" value="ECO:0007669"/>
    <property type="project" value="UniProtKB-KW"/>
</dbReference>
<evidence type="ECO:0000256" key="4">
    <source>
        <dbReference type="ARBA" id="ARBA00022723"/>
    </source>
</evidence>
<reference evidence="9 10" key="1">
    <citation type="submission" date="2011-08" db="EMBL/GenBank/DDBJ databases">
        <title>The Genome Sequence of Eubacteriaceae bacterium ACC19a.</title>
        <authorList>
            <consortium name="The Broad Institute Genome Sequencing Platform"/>
            <person name="Earl A."/>
            <person name="Ward D."/>
            <person name="Feldgarden M."/>
            <person name="Gevers D."/>
            <person name="Sizova M."/>
            <person name="Hazen A."/>
            <person name="Epstein S."/>
            <person name="Young S.K."/>
            <person name="Zeng Q."/>
            <person name="Gargeya S."/>
            <person name="Fitzgerald M."/>
            <person name="Haas B."/>
            <person name="Abouelleil A."/>
            <person name="Alvarado L."/>
            <person name="Arachchi H.M."/>
            <person name="Berlin A."/>
            <person name="Brown A."/>
            <person name="Chapman S.B."/>
            <person name="Chen Z."/>
            <person name="Dunbar C."/>
            <person name="Freedman E."/>
            <person name="Gearin G."/>
            <person name="Gellesch M."/>
            <person name="Goldberg J."/>
            <person name="Griggs A."/>
            <person name="Gujja S."/>
            <person name="Heiman D."/>
            <person name="Howarth C."/>
            <person name="Larson L."/>
            <person name="Lui A."/>
            <person name="MacDonald P.J.P."/>
            <person name="Montmayeur A."/>
            <person name="Murphy C."/>
            <person name="Neiman D."/>
            <person name="Pearson M."/>
            <person name="Priest M."/>
            <person name="Roberts A."/>
            <person name="Saif S."/>
            <person name="Shea T."/>
            <person name="Shenoy N."/>
            <person name="Sisk P."/>
            <person name="Stolte C."/>
            <person name="Sykes S."/>
            <person name="Wortman J."/>
            <person name="Nusbaum C."/>
            <person name="Birren B."/>
        </authorList>
    </citation>
    <scope>NUCLEOTIDE SEQUENCE [LARGE SCALE GENOMIC DNA]</scope>
    <source>
        <strain evidence="9 10">ACC19a</strain>
    </source>
</reference>
<organism evidence="9 10">
    <name type="scientific">Peptoanaerobacter stomatis</name>
    <dbReference type="NCBI Taxonomy" id="796937"/>
    <lineage>
        <taxon>Bacteria</taxon>
        <taxon>Bacillati</taxon>
        <taxon>Bacillota</taxon>
        <taxon>Clostridia</taxon>
        <taxon>Peptostreptococcales</taxon>
        <taxon>Filifactoraceae</taxon>
        <taxon>Peptoanaerobacter</taxon>
    </lineage>
</organism>
<keyword evidence="4 8" id="KW-0479">Metal-binding</keyword>
<evidence type="ECO:0000313" key="10">
    <source>
        <dbReference type="Proteomes" id="UP000006437"/>
    </source>
</evidence>
<evidence type="ECO:0000256" key="2">
    <source>
        <dbReference type="ARBA" id="ARBA00022438"/>
    </source>
</evidence>
<dbReference type="SUPFAM" id="SSF53187">
    <property type="entry name" value="Zn-dependent exopeptidases"/>
    <property type="match status" value="1"/>
</dbReference>
<sequence>MDKKLNLKMLQDLTLANGISGFEEEAVEEAKKYLSNTLITDRDSMQNLYIKRTKNDTSLPTVMLDAHIDEVGFITQSIKPNGLIRIIPIGGFVAHNLPAHRVKIRNAENKYITGIITSTPVHYKGQDKELSLENMFVDIGASTDKEVKEHFKVDIAMPVILEGVFEYDEDFDIIKSKAFDCRAGCASVIEIMNSLENENLKVNLIGTLTSQEEVGTRGAIVATNAVKPDIAIVMEGTPADDTFAEPYQMQTKLRKGPMLRHMDPRMIANPRFQRFALDIAKKYDILCQDAVRTGGGTNGGAIHTSNSGVPTIVIGVPVRYPHTHHGIITYQDYENMVKLATAIIKELDSDIIKSF</sequence>
<evidence type="ECO:0000313" key="9">
    <source>
        <dbReference type="EMBL" id="EHL15532.1"/>
    </source>
</evidence>
<evidence type="ECO:0000256" key="3">
    <source>
        <dbReference type="ARBA" id="ARBA00022670"/>
    </source>
</evidence>
<feature type="binding site" evidence="8">
    <location>
        <position position="180"/>
    </location>
    <ligand>
        <name>Zn(2+)</name>
        <dbReference type="ChEBI" id="CHEBI:29105"/>
        <label>2</label>
    </ligand>
</feature>
<feature type="active site" description="Proton acceptor" evidence="7">
    <location>
        <position position="212"/>
    </location>
</feature>
<dbReference type="BioCyc" id="EBAC796937-HMP:GMGH-1786-MONOMER"/>
<feature type="binding site" evidence="8">
    <location>
        <position position="213"/>
    </location>
    <ligand>
        <name>Zn(2+)</name>
        <dbReference type="ChEBI" id="CHEBI:29105"/>
        <label>2</label>
    </ligand>
</feature>
<comment type="cofactor">
    <cofactor evidence="8">
        <name>a divalent metal cation</name>
        <dbReference type="ChEBI" id="CHEBI:60240"/>
    </cofactor>
    <text evidence="8">Binds 2 divalent metal cations per subunit.</text>
</comment>
<feature type="binding site" evidence="8">
    <location>
        <position position="67"/>
    </location>
    <ligand>
        <name>Zn(2+)</name>
        <dbReference type="ChEBI" id="CHEBI:29105"/>
        <label>1</label>
    </ligand>
</feature>
<dbReference type="PIRSF" id="PIRSF001123">
    <property type="entry name" value="PepA_GA"/>
    <property type="match status" value="1"/>
</dbReference>
<keyword evidence="5" id="KW-0378">Hydrolase</keyword>
<dbReference type="Proteomes" id="UP000006437">
    <property type="component" value="Unassembled WGS sequence"/>
</dbReference>
<proteinExistence type="inferred from homology"/>
<comment type="similarity">
    <text evidence="1 6">Belongs to the peptidase M42 family.</text>
</comment>
<dbReference type="InterPro" id="IPR023367">
    <property type="entry name" value="Peptidase_M42_dom2"/>
</dbReference>
<dbReference type="PANTHER" id="PTHR32481">
    <property type="entry name" value="AMINOPEPTIDASE"/>
    <property type="match status" value="1"/>
</dbReference>
<feature type="binding site" evidence="8">
    <location>
        <position position="180"/>
    </location>
    <ligand>
        <name>Zn(2+)</name>
        <dbReference type="ChEBI" id="CHEBI:29105"/>
        <label>1</label>
    </ligand>
</feature>
<dbReference type="InterPro" id="IPR008007">
    <property type="entry name" value="Peptidase_M42"/>
</dbReference>
<evidence type="ECO:0000256" key="7">
    <source>
        <dbReference type="PIRSR" id="PIRSR001123-1"/>
    </source>
</evidence>
<keyword evidence="3" id="KW-0645">Protease</keyword>
<protein>
    <recommendedName>
        <fullName evidence="11">M42 glutamyl aminopeptidase</fullName>
    </recommendedName>
</protein>
<gene>
    <name evidence="9" type="ORF">HMPREF9629_01778</name>
</gene>
<keyword evidence="2" id="KW-0031">Aminopeptidase</keyword>
<dbReference type="EMBL" id="AFZE01000011">
    <property type="protein sequence ID" value="EHL15532.1"/>
    <property type="molecule type" value="Genomic_DNA"/>
</dbReference>
<feature type="binding site" evidence="8">
    <location>
        <position position="235"/>
    </location>
    <ligand>
        <name>Zn(2+)</name>
        <dbReference type="ChEBI" id="CHEBI:29105"/>
        <label>1</label>
    </ligand>
</feature>
<evidence type="ECO:0008006" key="11">
    <source>
        <dbReference type="Google" id="ProtNLM"/>
    </source>
</evidence>
<dbReference type="AlphaFoldDB" id="G9X027"/>
<feature type="binding site" evidence="8">
    <location>
        <position position="322"/>
    </location>
    <ligand>
        <name>Zn(2+)</name>
        <dbReference type="ChEBI" id="CHEBI:29105"/>
        <label>2</label>
    </ligand>
</feature>
<dbReference type="Gene3D" id="3.40.630.10">
    <property type="entry name" value="Zn peptidases"/>
    <property type="match status" value="1"/>
</dbReference>
<dbReference type="PATRIC" id="fig|796937.3.peg.974"/>
<accession>G9X027</accession>
<name>G9X027_9FIRM</name>